<dbReference type="AlphaFoldDB" id="A0A1D2LEA2"/>
<dbReference type="STRING" id="2756.BFR44_08575"/>
<dbReference type="KEGG" id="bths:CNY62_08725"/>
<organism evidence="1 2">
    <name type="scientific">Brochothrix thermosphacta</name>
    <name type="common">Microbacterium thermosphactum</name>
    <dbReference type="NCBI Taxonomy" id="2756"/>
    <lineage>
        <taxon>Bacteria</taxon>
        <taxon>Bacillati</taxon>
        <taxon>Bacillota</taxon>
        <taxon>Bacilli</taxon>
        <taxon>Bacillales</taxon>
        <taxon>Listeriaceae</taxon>
        <taxon>Brochothrix</taxon>
    </lineage>
</organism>
<protein>
    <submittedName>
        <fullName evidence="1">DUF1128 domain-containing protein</fullName>
    </submittedName>
</protein>
<keyword evidence="2" id="KW-1185">Reference proteome</keyword>
<sequence>MSLETPSHENVTIMLKEITTKLQMINAEVMAHRTINLDDYEDLYDMYQFVTKRTTFSTNELNMLAEEIGKITIAQK</sequence>
<evidence type="ECO:0000313" key="2">
    <source>
        <dbReference type="Proteomes" id="UP000243591"/>
    </source>
</evidence>
<dbReference type="InterPro" id="IPR009507">
    <property type="entry name" value="UPF0435"/>
</dbReference>
<accession>A0A1D2LEA2</accession>
<dbReference type="RefSeq" id="WP_069125336.1">
    <property type="nucleotide sequence ID" value="NZ_CP023483.1"/>
</dbReference>
<proteinExistence type="predicted"/>
<name>A0A1D2LEA2_BROTH</name>
<dbReference type="Proteomes" id="UP000243591">
    <property type="component" value="Chromosome"/>
</dbReference>
<evidence type="ECO:0000313" key="1">
    <source>
        <dbReference type="EMBL" id="ATF26460.1"/>
    </source>
</evidence>
<dbReference type="OrthoDB" id="2361695at2"/>
<reference evidence="1 2" key="1">
    <citation type="submission" date="2017-09" db="EMBL/GenBank/DDBJ databases">
        <title>Complete Genome Sequences of Two Strains of the Meat Spoilage Bacterium Brochothrix thermosphacta Isolated from Ground Chicken.</title>
        <authorList>
            <person name="Paoli G.C."/>
            <person name="Wijey C."/>
            <person name="Chen C.-Y."/>
            <person name="Nguyen L."/>
            <person name="Yan X."/>
            <person name="Irwin P.L."/>
        </authorList>
    </citation>
    <scope>NUCLEOTIDE SEQUENCE [LARGE SCALE GENOMIC DNA]</scope>
    <source>
        <strain evidence="1 2">BI</strain>
    </source>
</reference>
<gene>
    <name evidence="1" type="ORF">CNY62_08725</name>
</gene>
<dbReference type="Pfam" id="PF06569">
    <property type="entry name" value="DUF1128"/>
    <property type="match status" value="1"/>
</dbReference>
<dbReference type="EMBL" id="CP023483">
    <property type="protein sequence ID" value="ATF26460.1"/>
    <property type="molecule type" value="Genomic_DNA"/>
</dbReference>